<organism evidence="2 3">
    <name type="scientific">Buddleja alternifolia</name>
    <dbReference type="NCBI Taxonomy" id="168488"/>
    <lineage>
        <taxon>Eukaryota</taxon>
        <taxon>Viridiplantae</taxon>
        <taxon>Streptophyta</taxon>
        <taxon>Embryophyta</taxon>
        <taxon>Tracheophyta</taxon>
        <taxon>Spermatophyta</taxon>
        <taxon>Magnoliopsida</taxon>
        <taxon>eudicotyledons</taxon>
        <taxon>Gunneridae</taxon>
        <taxon>Pentapetalae</taxon>
        <taxon>asterids</taxon>
        <taxon>lamiids</taxon>
        <taxon>Lamiales</taxon>
        <taxon>Scrophulariaceae</taxon>
        <taxon>Buddlejeae</taxon>
        <taxon>Buddleja</taxon>
    </lineage>
</organism>
<dbReference type="AlphaFoldDB" id="A0AAV6X695"/>
<evidence type="ECO:0000313" key="3">
    <source>
        <dbReference type="Proteomes" id="UP000826271"/>
    </source>
</evidence>
<dbReference type="Pfam" id="PF05699">
    <property type="entry name" value="Dimer_Tnp_hAT"/>
    <property type="match status" value="1"/>
</dbReference>
<comment type="caution">
    <text evidence="2">The sequence shown here is derived from an EMBL/GenBank/DDBJ whole genome shotgun (WGS) entry which is preliminary data.</text>
</comment>
<dbReference type="Proteomes" id="UP000826271">
    <property type="component" value="Unassembled WGS sequence"/>
</dbReference>
<proteinExistence type="predicted"/>
<sequence>MGGKDYYIRGLIRGQAINYLDAKCTSTERAMNQPPSSSPVLWWWEYEAEYPELSRIAIRILSQTCERC</sequence>
<feature type="domain" description="HAT C-terminal dimerisation" evidence="1">
    <location>
        <begin position="19"/>
        <end position="65"/>
    </location>
</feature>
<gene>
    <name evidence="2" type="ORF">BUALT_Bualt10G0025800</name>
</gene>
<dbReference type="InterPro" id="IPR008906">
    <property type="entry name" value="HATC_C_dom"/>
</dbReference>
<dbReference type="EMBL" id="WHWC01000010">
    <property type="protein sequence ID" value="KAG8374725.1"/>
    <property type="molecule type" value="Genomic_DNA"/>
</dbReference>
<dbReference type="InterPro" id="IPR012337">
    <property type="entry name" value="RNaseH-like_sf"/>
</dbReference>
<dbReference type="SUPFAM" id="SSF53098">
    <property type="entry name" value="Ribonuclease H-like"/>
    <property type="match status" value="1"/>
</dbReference>
<protein>
    <recommendedName>
        <fullName evidence="1">HAT C-terminal dimerisation domain-containing protein</fullName>
    </recommendedName>
</protein>
<keyword evidence="3" id="KW-1185">Reference proteome</keyword>
<dbReference type="GO" id="GO:0046983">
    <property type="term" value="F:protein dimerization activity"/>
    <property type="evidence" value="ECO:0007669"/>
    <property type="project" value="InterPro"/>
</dbReference>
<accession>A0AAV6X695</accession>
<name>A0AAV6X695_9LAMI</name>
<evidence type="ECO:0000313" key="2">
    <source>
        <dbReference type="EMBL" id="KAG8374725.1"/>
    </source>
</evidence>
<evidence type="ECO:0000259" key="1">
    <source>
        <dbReference type="Pfam" id="PF05699"/>
    </source>
</evidence>
<reference evidence="2" key="1">
    <citation type="submission" date="2019-10" db="EMBL/GenBank/DDBJ databases">
        <authorList>
            <person name="Zhang R."/>
            <person name="Pan Y."/>
            <person name="Wang J."/>
            <person name="Ma R."/>
            <person name="Yu S."/>
        </authorList>
    </citation>
    <scope>NUCLEOTIDE SEQUENCE</scope>
    <source>
        <strain evidence="2">LA-IB0</strain>
        <tissue evidence="2">Leaf</tissue>
    </source>
</reference>